<name>A0A060M0K5_9BACI</name>
<dbReference type="KEGG" id="ble:BleG1_0976"/>
<dbReference type="UniPathway" id="UPA00079"/>
<evidence type="ECO:0000256" key="2">
    <source>
        <dbReference type="NCBIfam" id="TIGR03664"/>
    </source>
</evidence>
<comment type="similarity">
    <text evidence="1">Belongs to the PNP/UDP phosphorylase family. Futalosine hydrolase subfamily.</text>
</comment>
<gene>
    <name evidence="1" type="primary">mqnB</name>
    <name evidence="4" type="ORF">BleG1_0976</name>
</gene>
<dbReference type="Gene3D" id="3.40.50.1580">
    <property type="entry name" value="Nucleoside phosphorylase domain"/>
    <property type="match status" value="1"/>
</dbReference>
<dbReference type="Proteomes" id="UP000027142">
    <property type="component" value="Chromosome"/>
</dbReference>
<keyword evidence="1" id="KW-0474">Menaquinone biosynthesis</keyword>
<dbReference type="RefSeq" id="WP_084167376.1">
    <property type="nucleotide sequence ID" value="NZ_CP003923.1"/>
</dbReference>
<organism evidence="4 5">
    <name type="scientific">Shouchella lehensis G1</name>
    <dbReference type="NCBI Taxonomy" id="1246626"/>
    <lineage>
        <taxon>Bacteria</taxon>
        <taxon>Bacillati</taxon>
        <taxon>Bacillota</taxon>
        <taxon>Bacilli</taxon>
        <taxon>Bacillales</taxon>
        <taxon>Bacillaceae</taxon>
        <taxon>Shouchella</taxon>
    </lineage>
</organism>
<keyword evidence="5" id="KW-1185">Reference proteome</keyword>
<comment type="function">
    <text evidence="1">Catalyzes the hydrolysis of futalosine (FL) to dehypoxanthine futalosine (DHFL) and hypoxanthine, a step in the biosynthesis of menaquinone (MK, vitamin K2).</text>
</comment>
<dbReference type="STRING" id="1246626.BleG1_0976"/>
<dbReference type="HAMAP" id="MF_00991">
    <property type="entry name" value="MqnB"/>
    <property type="match status" value="1"/>
</dbReference>
<dbReference type="HOGENOM" id="CLU_031248_3_0_9"/>
<dbReference type="PANTHER" id="PTHR46832:SF2">
    <property type="entry name" value="FUTALOSINE HYDROLASE"/>
    <property type="match status" value="1"/>
</dbReference>
<dbReference type="PATRIC" id="fig|1246626.3.peg.981"/>
<dbReference type="CDD" id="cd17766">
    <property type="entry name" value="futalosine_nucleosidase_MqnB"/>
    <property type="match status" value="1"/>
</dbReference>
<dbReference type="SUPFAM" id="SSF53167">
    <property type="entry name" value="Purine and uridine phosphorylases"/>
    <property type="match status" value="1"/>
</dbReference>
<dbReference type="InterPro" id="IPR035994">
    <property type="entry name" value="Nucleoside_phosphorylase_sf"/>
</dbReference>
<dbReference type="EC" id="3.2.2.26" evidence="1 2"/>
<feature type="domain" description="Nucleoside phosphorylase" evidence="3">
    <location>
        <begin position="26"/>
        <end position="189"/>
    </location>
</feature>
<dbReference type="NCBIfam" id="TIGR03664">
    <property type="entry name" value="fut_nucase"/>
    <property type="match status" value="1"/>
</dbReference>
<dbReference type="InterPro" id="IPR000845">
    <property type="entry name" value="Nucleoside_phosphorylase_d"/>
</dbReference>
<dbReference type="GO" id="GO:0009116">
    <property type="term" value="P:nucleoside metabolic process"/>
    <property type="evidence" value="ECO:0007669"/>
    <property type="project" value="InterPro"/>
</dbReference>
<sequence>MLDKLPVLLAVSVEQEKEALEQGLGKQSTIEVIVCGVGFAAAAANTAKQLSTKPYRGVINIGIAGGFPKRAAIGSIVAASSIIAPEIGAESPEGFISIDELGFGTQKQQARIDRQLVGKLSHSYHVHEGIILSVLTATGTEKTYLKREKLGAVAEAMEGYGVAAAAKSFNLPFSELRTISNEVGVRDKSKWNFPLAFKGIKKIGQTIKEVEQDEYCLFSVSE</sequence>
<dbReference type="GO" id="GO:0005829">
    <property type="term" value="C:cytosol"/>
    <property type="evidence" value="ECO:0007669"/>
    <property type="project" value="TreeGrafter"/>
</dbReference>
<dbReference type="GO" id="GO:0019284">
    <property type="term" value="P:L-methionine salvage from S-adenosylmethionine"/>
    <property type="evidence" value="ECO:0007669"/>
    <property type="project" value="TreeGrafter"/>
</dbReference>
<comment type="catalytic activity">
    <reaction evidence="1">
        <text>futalosine + H2O = dehypoxanthine futalosine + hypoxanthine</text>
        <dbReference type="Rhea" id="RHEA:25904"/>
        <dbReference type="ChEBI" id="CHEBI:15377"/>
        <dbReference type="ChEBI" id="CHEBI:17368"/>
        <dbReference type="ChEBI" id="CHEBI:58863"/>
        <dbReference type="ChEBI" id="CHEBI:58864"/>
        <dbReference type="EC" id="3.2.2.26"/>
    </reaction>
</comment>
<dbReference type="AlphaFoldDB" id="A0A060M0K5"/>
<protein>
    <recommendedName>
        <fullName evidence="1 2">Futalosine hydrolase</fullName>
        <shortName evidence="1">FL hydrolase</shortName>
        <ecNumber evidence="1 2">3.2.2.26</ecNumber>
    </recommendedName>
    <alternativeName>
        <fullName evidence="1">Futalosine nucleosidase</fullName>
    </alternativeName>
    <alternativeName>
        <fullName evidence="1">Menaquinone biosynthetic enzyme MqnB</fullName>
    </alternativeName>
</protein>
<evidence type="ECO:0000313" key="4">
    <source>
        <dbReference type="EMBL" id="AIC93579.1"/>
    </source>
</evidence>
<dbReference type="Pfam" id="PF01048">
    <property type="entry name" value="PNP_UDP_1"/>
    <property type="match status" value="1"/>
</dbReference>
<accession>A0A060M0K5</accession>
<dbReference type="InterPro" id="IPR019963">
    <property type="entry name" value="FL_hydrolase_MqnB"/>
</dbReference>
<evidence type="ECO:0000256" key="1">
    <source>
        <dbReference type="HAMAP-Rule" id="MF_00991"/>
    </source>
</evidence>
<dbReference type="PANTHER" id="PTHR46832">
    <property type="entry name" value="5'-METHYLTHIOADENOSINE/S-ADENOSYLHOMOCYSTEINE NUCLEOSIDASE"/>
    <property type="match status" value="1"/>
</dbReference>
<proteinExistence type="inferred from homology"/>
<dbReference type="EMBL" id="CP003923">
    <property type="protein sequence ID" value="AIC93579.1"/>
    <property type="molecule type" value="Genomic_DNA"/>
</dbReference>
<keyword evidence="1" id="KW-0378">Hydrolase</keyword>
<evidence type="ECO:0000259" key="3">
    <source>
        <dbReference type="Pfam" id="PF01048"/>
    </source>
</evidence>
<comment type="pathway">
    <text evidence="1">Quinol/quinone metabolism; menaquinone biosynthesis.</text>
</comment>
<dbReference type="OrthoDB" id="9788270at2"/>
<dbReference type="GO" id="GO:0008930">
    <property type="term" value="F:methylthioadenosine nucleosidase activity"/>
    <property type="evidence" value="ECO:0007669"/>
    <property type="project" value="TreeGrafter"/>
</dbReference>
<dbReference type="NCBIfam" id="NF006087">
    <property type="entry name" value="PRK08236.1"/>
    <property type="match status" value="1"/>
</dbReference>
<dbReference type="GO" id="GO:0008782">
    <property type="term" value="F:adenosylhomocysteine nucleosidase activity"/>
    <property type="evidence" value="ECO:0007669"/>
    <property type="project" value="TreeGrafter"/>
</dbReference>
<evidence type="ECO:0000313" key="5">
    <source>
        <dbReference type="Proteomes" id="UP000027142"/>
    </source>
</evidence>
<reference evidence="4 5" key="1">
    <citation type="journal article" date="2014" name="Gene">
        <title>A comparative genomic analysis of the alkalitolerant soil bacterium Bacillus lehensis G1.</title>
        <authorList>
            <person name="Noor Y.M."/>
            <person name="Samsulrizal N.H."/>
            <person name="Jema'on N.A."/>
            <person name="Low K.O."/>
            <person name="Ramli A.N."/>
            <person name="Alias N.I."/>
            <person name="Damis S.I."/>
            <person name="Fuzi S.F."/>
            <person name="Isa M.N."/>
            <person name="Murad A.M."/>
            <person name="Raih M.F."/>
            <person name="Bakar F.D."/>
            <person name="Najimudin N."/>
            <person name="Mahadi N.M."/>
            <person name="Illias R.M."/>
        </authorList>
    </citation>
    <scope>NUCLEOTIDE SEQUENCE [LARGE SCALE GENOMIC DNA]</scope>
    <source>
        <strain evidence="4 5">G1</strain>
    </source>
</reference>
<dbReference type="eggNOG" id="COG0775">
    <property type="taxonomic scope" value="Bacteria"/>
</dbReference>
<dbReference type="GO" id="GO:0009234">
    <property type="term" value="P:menaquinone biosynthetic process"/>
    <property type="evidence" value="ECO:0007669"/>
    <property type="project" value="UniProtKB-UniRule"/>
</dbReference>